<gene>
    <name evidence="2" type="ORF">BB559_006941</name>
</gene>
<keyword evidence="3" id="KW-1185">Reference proteome</keyword>
<accession>A0A2T9XZR4</accession>
<dbReference type="OrthoDB" id="10262026at2759"/>
<dbReference type="AlphaFoldDB" id="A0A2T9XZR4"/>
<organism evidence="2 3">
    <name type="scientific">Furculomyces boomerangus</name>
    <dbReference type="NCBI Taxonomy" id="61424"/>
    <lineage>
        <taxon>Eukaryota</taxon>
        <taxon>Fungi</taxon>
        <taxon>Fungi incertae sedis</taxon>
        <taxon>Zoopagomycota</taxon>
        <taxon>Kickxellomycotina</taxon>
        <taxon>Harpellomycetes</taxon>
        <taxon>Harpellales</taxon>
        <taxon>Harpellaceae</taxon>
        <taxon>Furculomyces</taxon>
    </lineage>
</organism>
<evidence type="ECO:0000313" key="3">
    <source>
        <dbReference type="Proteomes" id="UP000245699"/>
    </source>
</evidence>
<feature type="domain" description="Cdc23" evidence="1">
    <location>
        <begin position="8"/>
        <end position="72"/>
    </location>
</feature>
<dbReference type="GO" id="GO:0005680">
    <property type="term" value="C:anaphase-promoting complex"/>
    <property type="evidence" value="ECO:0007669"/>
    <property type="project" value="InterPro"/>
</dbReference>
<dbReference type="Pfam" id="PF04049">
    <property type="entry name" value="ANAPC8"/>
    <property type="match status" value="1"/>
</dbReference>
<evidence type="ECO:0000259" key="1">
    <source>
        <dbReference type="Pfam" id="PF04049"/>
    </source>
</evidence>
<dbReference type="EMBL" id="MBFT01001069">
    <property type="protein sequence ID" value="PVU85572.1"/>
    <property type="molecule type" value="Genomic_DNA"/>
</dbReference>
<dbReference type="InterPro" id="IPR007192">
    <property type="entry name" value="APC8"/>
</dbReference>
<reference evidence="2 3" key="1">
    <citation type="journal article" date="2018" name="MBio">
        <title>Comparative Genomics Reveals the Core Gene Toolbox for the Fungus-Insect Symbiosis.</title>
        <authorList>
            <person name="Wang Y."/>
            <person name="Stata M."/>
            <person name="Wang W."/>
            <person name="Stajich J.E."/>
            <person name="White M.M."/>
            <person name="Moncalvo J.M."/>
        </authorList>
    </citation>
    <scope>NUCLEOTIDE SEQUENCE [LARGE SCALE GENOMIC DNA]</scope>
    <source>
        <strain evidence="2 3">AUS-77-4</strain>
    </source>
</reference>
<name>A0A2T9XZR4_9FUNG</name>
<comment type="caution">
    <text evidence="2">The sequence shown here is derived from an EMBL/GenBank/DDBJ whole genome shotgun (WGS) entry which is preliminary data.</text>
</comment>
<dbReference type="Gene3D" id="1.25.40.10">
    <property type="entry name" value="Tetratricopeptide repeat domain"/>
    <property type="match status" value="1"/>
</dbReference>
<protein>
    <recommendedName>
        <fullName evidence="1">Cdc23 domain-containing protein</fullName>
    </recommendedName>
</protein>
<proteinExistence type="predicted"/>
<evidence type="ECO:0000313" key="2">
    <source>
        <dbReference type="EMBL" id="PVU85572.1"/>
    </source>
</evidence>
<dbReference type="Proteomes" id="UP000245699">
    <property type="component" value="Unassembled WGS sequence"/>
</dbReference>
<dbReference type="InterPro" id="IPR011990">
    <property type="entry name" value="TPR-like_helical_dom_sf"/>
</dbReference>
<sequence>MFRLETERTKLRQAITDCLDRGLIQSAKWAAEQLNYIEINQKNDIEFQNWINEEKKSVNNMVLNLSQEIEEQKEKLDGFGFYM</sequence>